<dbReference type="SUPFAM" id="SSF48403">
    <property type="entry name" value="Ankyrin repeat"/>
    <property type="match status" value="1"/>
</dbReference>
<dbReference type="VEuPathDB" id="GiardiaDB:GL50803_17396"/>
<dbReference type="OMA" id="FRACAQG"/>
<evidence type="ECO:0000313" key="2">
    <source>
        <dbReference type="EMBL" id="KAE8302241.1"/>
    </source>
</evidence>
<sequence length="793" mass="88007">MPCSSQSGNNWFRACAQGDISLVERLKARKKGIYDNRPSSGNGSIFKGFVGLHYASYFDRLDVVRSLLDLEYDKVTQYSVLIYPPSHSTPMEVDTPHGVHFSAGAPIEKQAKTKQKRSNLQIWSHQSAVSHTEIFDTNTNLRSLRPCTTLSIHSISCMSSDRFDYISSSPMTPSSNNSQPFTLDKGSSALMIAIVRRNFKLAKYIIDWLRDRRKDSKKLSSMLKLQNASSMSALMLLCTMRASAAAAAILQSGDLMLLHHEFVLLSKEGKSCLHYCIDSGSYLILETIFLVMCDRHAETDEGYMLKYRLAQMLLYDKSIPKPTVKPDKLARTPSNNAFSIKDDSSPTRSSFEGHSSDDQIIDLGNVYTACYSSIGELTSDQQRQQRAHINMEGNKSQTLLDYVLYQTSSLSAEARSRIYALVYHYSKKVYLWAVHDYINICRTYSSMTPDIAFLQHVKRWVDFEERYPKPQVPYSPANKDLVTEPCSSLSARQSISVVSMHLSPILSTDITVRSASKSGFHRRCLSLSSIAAELPPSGPTTVSTATCVGTLSSQNRLQLAYMSNPLVRSSTDICNQEDDATFHSLPEDDVRDSKPALQETGFKKRKNSVQHLLVEDNPERTEECDNTNSQQIASNTSSDDAIDSPITGMNTARRIVLLDNTETDKATSTSEALPIPCKTPEESSNKNTITSITLPSTKFSDDSVTKSSSTRSPGSVQHNAFRQPRELLKSASLDNGPDSLSSDSCTCSCTTSTSDFNGSCRSIIRFNDSASFEKESDSERNSVINITSTPTSE</sequence>
<feature type="compositionally biased region" description="Basic and acidic residues" evidence="1">
    <location>
        <begin position="771"/>
        <end position="780"/>
    </location>
</feature>
<feature type="compositionally biased region" description="Polar residues" evidence="1">
    <location>
        <begin position="626"/>
        <end position="639"/>
    </location>
</feature>
<feature type="compositionally biased region" description="Polar residues" evidence="1">
    <location>
        <begin position="685"/>
        <end position="698"/>
    </location>
</feature>
<feature type="compositionally biased region" description="Polar residues" evidence="1">
    <location>
        <begin position="781"/>
        <end position="793"/>
    </location>
</feature>
<feature type="region of interest" description="Disordered" evidence="1">
    <location>
        <begin position="661"/>
        <end position="724"/>
    </location>
</feature>
<reference evidence="2 3" key="1">
    <citation type="journal article" date="2007" name="Science">
        <title>Genomic minimalism in the early diverging intestinal parasite Giardia lamblia.</title>
        <authorList>
            <person name="Morrison H.G."/>
            <person name="McArthur A.G."/>
            <person name="Gillin F.D."/>
            <person name="Aley S.B."/>
            <person name="Adam R.D."/>
            <person name="Olsen G.J."/>
            <person name="Best A.A."/>
            <person name="Cande W.Z."/>
            <person name="Chen F."/>
            <person name="Cipriano M.J."/>
            <person name="Davids B.J."/>
            <person name="Dawson S.C."/>
            <person name="Elmendorf H.G."/>
            <person name="Hehl A.B."/>
            <person name="Holder M.E."/>
            <person name="Huse S.M."/>
            <person name="Kim U.U."/>
            <person name="Lasek-Nesselquist E."/>
            <person name="Manning G."/>
            <person name="Nigam A."/>
            <person name="Nixon J.E."/>
            <person name="Palm D."/>
            <person name="Passamaneck N.E."/>
            <person name="Prabhu A."/>
            <person name="Reich C.I."/>
            <person name="Reiner D.S."/>
            <person name="Samuelson J."/>
            <person name="Svard S.G."/>
            <person name="Sogin M.L."/>
        </authorList>
    </citation>
    <scope>NUCLEOTIDE SEQUENCE [LARGE SCALE GENOMIC DNA]</scope>
    <source>
        <strain evidence="2 3">WB C6</strain>
    </source>
</reference>
<dbReference type="GeneID" id="5699124"/>
<dbReference type="RefSeq" id="XP_001706237.1">
    <property type="nucleotide sequence ID" value="XM_001706185.1"/>
</dbReference>
<proteinExistence type="predicted"/>
<dbReference type="AlphaFoldDB" id="A8BM33"/>
<feature type="compositionally biased region" description="Polar residues" evidence="1">
    <location>
        <begin position="705"/>
        <end position="720"/>
    </location>
</feature>
<comment type="caution">
    <text evidence="2">The sequence shown here is derived from an EMBL/GenBank/DDBJ whole genome shotgun (WGS) entry which is preliminary data.</text>
</comment>
<feature type="compositionally biased region" description="Basic and acidic residues" evidence="1">
    <location>
        <begin position="614"/>
        <end position="623"/>
    </location>
</feature>
<evidence type="ECO:0000256" key="1">
    <source>
        <dbReference type="SAM" id="MobiDB-lite"/>
    </source>
</evidence>
<dbReference type="InterPro" id="IPR002110">
    <property type="entry name" value="Ankyrin_rpt"/>
</dbReference>
<gene>
    <name evidence="2" type="ORF">GL50803_0017396</name>
</gene>
<evidence type="ECO:0000313" key="3">
    <source>
        <dbReference type="Proteomes" id="UP000001548"/>
    </source>
</evidence>
<feature type="region of interest" description="Disordered" evidence="1">
    <location>
        <begin position="771"/>
        <end position="793"/>
    </location>
</feature>
<keyword evidence="3" id="KW-1185">Reference proteome</keyword>
<dbReference type="Gene3D" id="1.25.40.20">
    <property type="entry name" value="Ankyrin repeat-containing domain"/>
    <property type="match status" value="1"/>
</dbReference>
<dbReference type="InterPro" id="IPR036770">
    <property type="entry name" value="Ankyrin_rpt-contain_sf"/>
</dbReference>
<name>A8BM33_GIAIC</name>
<accession>A8BM33</accession>
<dbReference type="SMART" id="SM00248">
    <property type="entry name" value="ANK"/>
    <property type="match status" value="3"/>
</dbReference>
<dbReference type="Proteomes" id="UP000001548">
    <property type="component" value="Unassembled WGS sequence"/>
</dbReference>
<dbReference type="HOGENOM" id="CLU_354296_0_0_1"/>
<feature type="region of interest" description="Disordered" evidence="1">
    <location>
        <begin position="614"/>
        <end position="646"/>
    </location>
</feature>
<dbReference type="EMBL" id="AACB03000004">
    <property type="protein sequence ID" value="KAE8302241.1"/>
    <property type="molecule type" value="Genomic_DNA"/>
</dbReference>
<organism evidence="2 3">
    <name type="scientific">Giardia intestinalis (strain ATCC 50803 / WB clone C6)</name>
    <name type="common">Giardia lamblia</name>
    <dbReference type="NCBI Taxonomy" id="184922"/>
    <lineage>
        <taxon>Eukaryota</taxon>
        <taxon>Metamonada</taxon>
        <taxon>Diplomonadida</taxon>
        <taxon>Hexamitidae</taxon>
        <taxon>Giardiinae</taxon>
        <taxon>Giardia</taxon>
    </lineage>
</organism>
<dbReference type="KEGG" id="gla:GL50803_0017396"/>
<protein>
    <submittedName>
        <fullName evidence="2">Uncharacterized protein</fullName>
    </submittedName>
</protein>
<feature type="region of interest" description="Disordered" evidence="1">
    <location>
        <begin position="325"/>
        <end position="356"/>
    </location>
</feature>